<dbReference type="Proteomes" id="UP001187471">
    <property type="component" value="Unassembled WGS sequence"/>
</dbReference>
<feature type="compositionally biased region" description="Low complexity" evidence="6">
    <location>
        <begin position="224"/>
        <end position="240"/>
    </location>
</feature>
<dbReference type="InterPro" id="IPR009057">
    <property type="entry name" value="Homeodomain-like_sf"/>
</dbReference>
<feature type="compositionally biased region" description="Low complexity" evidence="6">
    <location>
        <begin position="252"/>
        <end position="261"/>
    </location>
</feature>
<gene>
    <name evidence="8" type="ORF">RJ640_016507</name>
</gene>
<dbReference type="InterPro" id="IPR001005">
    <property type="entry name" value="SANT/Myb"/>
</dbReference>
<keyword evidence="2" id="KW-0805">Transcription regulation</keyword>
<evidence type="ECO:0000256" key="5">
    <source>
        <dbReference type="ARBA" id="ARBA00023242"/>
    </source>
</evidence>
<accession>A0AA88UVR3</accession>
<dbReference type="InterPro" id="IPR044787">
    <property type="entry name" value="HHO5-like"/>
</dbReference>
<evidence type="ECO:0000256" key="3">
    <source>
        <dbReference type="ARBA" id="ARBA00023125"/>
    </source>
</evidence>
<sequence length="441" mass="49524">MGLNPSELSLDFKPTYVPKTISQFLGEVSKIGNVSERSLKLDDFVRRLEDEMRKIDAFKRELPLCMLLINDAIVAMKEESMQCRKLNVKPILEEFMPLKKSSDEDGKDEVRKEDDSKDKMNWLSSMQLWKTDDHPITDLNNCNLKQDSVVRMKKRAEEENLSVIDTLYQPCKNRTAGRAFMPFKGYTPHPLVATTKGYKEELPVAELSLITPGIKDPPRDELGSSSLSSKSSSSRAVSSSGPHVQSNLRTGPQPQQQQSSSRKQRRCWSPELHRRFVNALQQLGGSQAATPKQIRELMQVDGLTNDEVKSHLQKFRLHNRRVPATTATSANQSVVMLGGLWMQDQCGESSKQSNSQSGSPQGPLQLTVTTGGTSTTGGDSMEDEDEKSESYSWKSHIQTSGKDDKTCVQVNIRIKMPSKIGQQMDQNERLDFTPDLFVKLV</sequence>
<organism evidence="8 9">
    <name type="scientific">Escallonia rubra</name>
    <dbReference type="NCBI Taxonomy" id="112253"/>
    <lineage>
        <taxon>Eukaryota</taxon>
        <taxon>Viridiplantae</taxon>
        <taxon>Streptophyta</taxon>
        <taxon>Embryophyta</taxon>
        <taxon>Tracheophyta</taxon>
        <taxon>Spermatophyta</taxon>
        <taxon>Magnoliopsida</taxon>
        <taxon>eudicotyledons</taxon>
        <taxon>Gunneridae</taxon>
        <taxon>Pentapetalae</taxon>
        <taxon>asterids</taxon>
        <taxon>campanulids</taxon>
        <taxon>Escalloniales</taxon>
        <taxon>Escalloniaceae</taxon>
        <taxon>Escallonia</taxon>
    </lineage>
</organism>
<evidence type="ECO:0000256" key="1">
    <source>
        <dbReference type="ARBA" id="ARBA00004123"/>
    </source>
</evidence>
<comment type="caution">
    <text evidence="8">The sequence shown here is derived from an EMBL/GenBank/DDBJ whole genome shotgun (WGS) entry which is preliminary data.</text>
</comment>
<keyword evidence="9" id="KW-1185">Reference proteome</keyword>
<protein>
    <recommendedName>
        <fullName evidence="7">HTH myb-type domain-containing protein</fullName>
    </recommendedName>
</protein>
<dbReference type="FunFam" id="1.10.10.60:FF:000002">
    <property type="entry name" value="Myb family transcription factor"/>
    <property type="match status" value="1"/>
</dbReference>
<dbReference type="NCBIfam" id="TIGR01557">
    <property type="entry name" value="myb_SHAQKYF"/>
    <property type="match status" value="1"/>
</dbReference>
<dbReference type="Pfam" id="PF26575">
    <property type="entry name" value="HHO5_N"/>
    <property type="match status" value="1"/>
</dbReference>
<dbReference type="Gene3D" id="1.10.10.60">
    <property type="entry name" value="Homeodomain-like"/>
    <property type="match status" value="1"/>
</dbReference>
<evidence type="ECO:0000259" key="7">
    <source>
        <dbReference type="PROSITE" id="PS51294"/>
    </source>
</evidence>
<keyword evidence="5" id="KW-0539">Nucleus</keyword>
<feature type="compositionally biased region" description="Polar residues" evidence="6">
    <location>
        <begin position="241"/>
        <end position="250"/>
    </location>
</feature>
<name>A0AA88UVR3_9ASTE</name>
<dbReference type="PANTHER" id="PTHR31003">
    <property type="entry name" value="MYB FAMILY TRANSCRIPTION FACTOR"/>
    <property type="match status" value="1"/>
</dbReference>
<dbReference type="SUPFAM" id="SSF46689">
    <property type="entry name" value="Homeodomain-like"/>
    <property type="match status" value="1"/>
</dbReference>
<dbReference type="InterPro" id="IPR006447">
    <property type="entry name" value="Myb_dom_plants"/>
</dbReference>
<dbReference type="Pfam" id="PF00249">
    <property type="entry name" value="Myb_DNA-binding"/>
    <property type="match status" value="1"/>
</dbReference>
<dbReference type="AlphaFoldDB" id="A0AA88UVR3"/>
<dbReference type="PROSITE" id="PS51294">
    <property type="entry name" value="HTH_MYB"/>
    <property type="match status" value="1"/>
</dbReference>
<proteinExistence type="predicted"/>
<dbReference type="GO" id="GO:0003700">
    <property type="term" value="F:DNA-binding transcription factor activity"/>
    <property type="evidence" value="ECO:0007669"/>
    <property type="project" value="InterPro"/>
</dbReference>
<evidence type="ECO:0000313" key="8">
    <source>
        <dbReference type="EMBL" id="KAK2991472.1"/>
    </source>
</evidence>
<comment type="subcellular location">
    <subcellularLocation>
        <location evidence="1">Nucleus</location>
    </subcellularLocation>
</comment>
<feature type="region of interest" description="Disordered" evidence="6">
    <location>
        <begin position="210"/>
        <end position="267"/>
    </location>
</feature>
<evidence type="ECO:0000256" key="6">
    <source>
        <dbReference type="SAM" id="MobiDB-lite"/>
    </source>
</evidence>
<evidence type="ECO:0000256" key="4">
    <source>
        <dbReference type="ARBA" id="ARBA00023163"/>
    </source>
</evidence>
<evidence type="ECO:0000256" key="2">
    <source>
        <dbReference type="ARBA" id="ARBA00023015"/>
    </source>
</evidence>
<feature type="domain" description="HTH myb-type" evidence="7">
    <location>
        <begin position="260"/>
        <end position="320"/>
    </location>
</feature>
<dbReference type="PANTHER" id="PTHR31003:SF3">
    <property type="entry name" value="HOMEODOMAIN-LIKE SUPERFAMILY PROTEIN-RELATED"/>
    <property type="match status" value="1"/>
</dbReference>
<keyword evidence="3" id="KW-0238">DNA-binding</keyword>
<dbReference type="InterPro" id="IPR017930">
    <property type="entry name" value="Myb_dom"/>
</dbReference>
<dbReference type="GO" id="GO:0003677">
    <property type="term" value="F:DNA binding"/>
    <property type="evidence" value="ECO:0007669"/>
    <property type="project" value="UniProtKB-KW"/>
</dbReference>
<feature type="compositionally biased region" description="Low complexity" evidence="6">
    <location>
        <begin position="349"/>
        <end position="379"/>
    </location>
</feature>
<dbReference type="GO" id="GO:0005634">
    <property type="term" value="C:nucleus"/>
    <property type="evidence" value="ECO:0007669"/>
    <property type="project" value="UniProtKB-SubCell"/>
</dbReference>
<dbReference type="InterPro" id="IPR058673">
    <property type="entry name" value="HHO5-like_N"/>
</dbReference>
<dbReference type="EMBL" id="JAVXUO010000518">
    <property type="protein sequence ID" value="KAK2991472.1"/>
    <property type="molecule type" value="Genomic_DNA"/>
</dbReference>
<evidence type="ECO:0000313" key="9">
    <source>
        <dbReference type="Proteomes" id="UP001187471"/>
    </source>
</evidence>
<feature type="region of interest" description="Disordered" evidence="6">
    <location>
        <begin position="346"/>
        <end position="398"/>
    </location>
</feature>
<reference evidence="8" key="1">
    <citation type="submission" date="2022-12" db="EMBL/GenBank/DDBJ databases">
        <title>Draft genome assemblies for two species of Escallonia (Escalloniales).</title>
        <authorList>
            <person name="Chanderbali A."/>
            <person name="Dervinis C."/>
            <person name="Anghel I."/>
            <person name="Soltis D."/>
            <person name="Soltis P."/>
            <person name="Zapata F."/>
        </authorList>
    </citation>
    <scope>NUCLEOTIDE SEQUENCE</scope>
    <source>
        <strain evidence="8">UCBG92.1500</strain>
        <tissue evidence="8">Leaf</tissue>
    </source>
</reference>
<keyword evidence="4" id="KW-0804">Transcription</keyword>